<proteinExistence type="predicted"/>
<accession>A0A8X6U1R1</accession>
<dbReference type="Proteomes" id="UP000887013">
    <property type="component" value="Unassembled WGS sequence"/>
</dbReference>
<organism evidence="2 3">
    <name type="scientific">Nephila pilipes</name>
    <name type="common">Giant wood spider</name>
    <name type="synonym">Nephila maculata</name>
    <dbReference type="NCBI Taxonomy" id="299642"/>
    <lineage>
        <taxon>Eukaryota</taxon>
        <taxon>Metazoa</taxon>
        <taxon>Ecdysozoa</taxon>
        <taxon>Arthropoda</taxon>
        <taxon>Chelicerata</taxon>
        <taxon>Arachnida</taxon>
        <taxon>Araneae</taxon>
        <taxon>Araneomorphae</taxon>
        <taxon>Entelegynae</taxon>
        <taxon>Araneoidea</taxon>
        <taxon>Nephilidae</taxon>
        <taxon>Nephila</taxon>
    </lineage>
</organism>
<comment type="caution">
    <text evidence="2">The sequence shown here is derived from an EMBL/GenBank/DDBJ whole genome shotgun (WGS) entry which is preliminary data.</text>
</comment>
<feature type="region of interest" description="Disordered" evidence="1">
    <location>
        <begin position="21"/>
        <end position="61"/>
    </location>
</feature>
<evidence type="ECO:0000313" key="2">
    <source>
        <dbReference type="EMBL" id="GFT69500.1"/>
    </source>
</evidence>
<dbReference type="AlphaFoldDB" id="A0A8X6U1R1"/>
<evidence type="ECO:0000313" key="3">
    <source>
        <dbReference type="Proteomes" id="UP000887013"/>
    </source>
</evidence>
<sequence>MKNYAIVDTILPSVINNAPQPVKVEKRQNTHGHSRASAKVLRNKYPYPEPNKRKGSPPDVSVRTKFIRRTPTYHHENKIRSPCTMFGALITVGD</sequence>
<reference evidence="2" key="1">
    <citation type="submission" date="2020-08" db="EMBL/GenBank/DDBJ databases">
        <title>Multicomponent nature underlies the extraordinary mechanical properties of spider dragline silk.</title>
        <authorList>
            <person name="Kono N."/>
            <person name="Nakamura H."/>
            <person name="Mori M."/>
            <person name="Yoshida Y."/>
            <person name="Ohtoshi R."/>
            <person name="Malay A.D."/>
            <person name="Moran D.A.P."/>
            <person name="Tomita M."/>
            <person name="Numata K."/>
            <person name="Arakawa K."/>
        </authorList>
    </citation>
    <scope>NUCLEOTIDE SEQUENCE</scope>
</reference>
<name>A0A8X6U1R1_NEPPI</name>
<evidence type="ECO:0000256" key="1">
    <source>
        <dbReference type="SAM" id="MobiDB-lite"/>
    </source>
</evidence>
<keyword evidence="3" id="KW-1185">Reference proteome</keyword>
<dbReference type="EMBL" id="BMAW01020712">
    <property type="protein sequence ID" value="GFT69500.1"/>
    <property type="molecule type" value="Genomic_DNA"/>
</dbReference>
<gene>
    <name evidence="2" type="ORF">NPIL_500221</name>
</gene>
<protein>
    <submittedName>
        <fullName evidence="2">Uncharacterized protein</fullName>
    </submittedName>
</protein>